<feature type="compositionally biased region" description="Basic and acidic residues" evidence="2">
    <location>
        <begin position="453"/>
        <end position="469"/>
    </location>
</feature>
<feature type="coiled-coil region" evidence="1">
    <location>
        <begin position="105"/>
        <end position="139"/>
    </location>
</feature>
<evidence type="ECO:0000256" key="2">
    <source>
        <dbReference type="SAM" id="MobiDB-lite"/>
    </source>
</evidence>
<protein>
    <submittedName>
        <fullName evidence="3">Uncharacterized protein</fullName>
    </submittedName>
</protein>
<name>A0A517LLE9_9PEZI</name>
<evidence type="ECO:0000313" key="3">
    <source>
        <dbReference type="EMBL" id="QDS76478.1"/>
    </source>
</evidence>
<feature type="region of interest" description="Disordered" evidence="2">
    <location>
        <begin position="308"/>
        <end position="569"/>
    </location>
</feature>
<feature type="compositionally biased region" description="Basic and acidic residues" evidence="2">
    <location>
        <begin position="380"/>
        <end position="389"/>
    </location>
</feature>
<feature type="compositionally biased region" description="Polar residues" evidence="2">
    <location>
        <begin position="545"/>
        <end position="556"/>
    </location>
</feature>
<feature type="compositionally biased region" description="Low complexity" evidence="2">
    <location>
        <begin position="345"/>
        <end position="356"/>
    </location>
</feature>
<proteinExistence type="predicted"/>
<dbReference type="AlphaFoldDB" id="A0A517LLE9"/>
<reference evidence="3 4" key="1">
    <citation type="submission" date="2019-07" db="EMBL/GenBank/DDBJ databases">
        <title>Finished genome of Venturia effusa.</title>
        <authorList>
            <person name="Young C.A."/>
            <person name="Cox M.P."/>
            <person name="Ganley A.R.D."/>
            <person name="David W.J."/>
        </authorList>
    </citation>
    <scope>NUCLEOTIDE SEQUENCE [LARGE SCALE GENOMIC DNA]</scope>
    <source>
        <strain evidence="4">albino</strain>
    </source>
</reference>
<organism evidence="3 4">
    <name type="scientific">Venturia effusa</name>
    <dbReference type="NCBI Taxonomy" id="50376"/>
    <lineage>
        <taxon>Eukaryota</taxon>
        <taxon>Fungi</taxon>
        <taxon>Dikarya</taxon>
        <taxon>Ascomycota</taxon>
        <taxon>Pezizomycotina</taxon>
        <taxon>Dothideomycetes</taxon>
        <taxon>Pleosporomycetidae</taxon>
        <taxon>Venturiales</taxon>
        <taxon>Venturiaceae</taxon>
        <taxon>Venturia</taxon>
    </lineage>
</organism>
<evidence type="ECO:0000256" key="1">
    <source>
        <dbReference type="SAM" id="Coils"/>
    </source>
</evidence>
<sequence>MPNDSKWPDAVEGIKSAGRRMSAVLRRIPPPDHIAEIRASLPREARNMRVDTNVFNRLSTQIQDGTRAAEILITNTQDITPPQLEDLPRKIPDAARLLLAASQTLKEEREKGDRFEEQLQKAKEEFSAKEKKRIDKEIEDEARKKAEILCAPLATEKAKAMTKKIQEDAEISAKRTANIRFANWRENEIANIDRQKDRLWQDRYEEWKDKEWDKLTKAKKKHNEDETVRITEEAKTTYEEYVRTWTENAKANQAKEIAEGIEKYVTGDKRKRDETEAEMRKQIRILTNLKDERGRTIKKLKTRLEACTCGANDSEDEDHKPDGPVNPNNTDRAGAGGGGRSGEDSPSNSGARPSGNGSSGNSGTGSNPSKKPSPPTGPRKITDPRDRDQNGTGVQDPPSNPHNQDRNPPSGGDTAPDRPTTNPFDTAQKRPPGGWPEEQAAREPLTQTPFDEQYERMIRELHEQAEAKAADPTTQTKLHPAFGSPSVKSPYPAPGQFGAPSNPTVAEAGGNKPTPVFGTTSRIVNGGDQTPDIPDTSAGTGGGNTTPVFGSTSRTMNGGYLPDTPRNRQ</sequence>
<accession>A0A517LLE9</accession>
<dbReference type="EMBL" id="CP042199">
    <property type="protein sequence ID" value="QDS76478.1"/>
    <property type="molecule type" value="Genomic_DNA"/>
</dbReference>
<keyword evidence="4" id="KW-1185">Reference proteome</keyword>
<evidence type="ECO:0000313" key="4">
    <source>
        <dbReference type="Proteomes" id="UP000316270"/>
    </source>
</evidence>
<dbReference type="Proteomes" id="UP000316270">
    <property type="component" value="Chromosome 15"/>
</dbReference>
<keyword evidence="1" id="KW-0175">Coiled coil</keyword>
<dbReference type="OrthoDB" id="3945817at2759"/>
<gene>
    <name evidence="3" type="ORF">FKW77_005079</name>
</gene>